<evidence type="ECO:0000313" key="4">
    <source>
        <dbReference type="Proteomes" id="UP000019473"/>
    </source>
</evidence>
<proteinExistence type="predicted"/>
<evidence type="ECO:0000256" key="1">
    <source>
        <dbReference type="SAM" id="MobiDB-lite"/>
    </source>
</evidence>
<dbReference type="CDD" id="cd20557">
    <property type="entry name" value="CYCLIN_ScPCL1-like"/>
    <property type="match status" value="1"/>
</dbReference>
<evidence type="ECO:0000313" key="3">
    <source>
        <dbReference type="EMBL" id="EXJ62857.1"/>
    </source>
</evidence>
<keyword evidence="4" id="KW-1185">Reference proteome</keyword>
<organism evidence="3 4">
    <name type="scientific">Cladophialophora yegresii CBS 114405</name>
    <dbReference type="NCBI Taxonomy" id="1182544"/>
    <lineage>
        <taxon>Eukaryota</taxon>
        <taxon>Fungi</taxon>
        <taxon>Dikarya</taxon>
        <taxon>Ascomycota</taxon>
        <taxon>Pezizomycotina</taxon>
        <taxon>Eurotiomycetes</taxon>
        <taxon>Chaetothyriomycetidae</taxon>
        <taxon>Chaetothyriales</taxon>
        <taxon>Herpotrichiellaceae</taxon>
        <taxon>Cladophialophora</taxon>
    </lineage>
</organism>
<dbReference type="EMBL" id="AMGW01000002">
    <property type="protein sequence ID" value="EXJ62857.1"/>
    <property type="molecule type" value="Genomic_DNA"/>
</dbReference>
<dbReference type="RefSeq" id="XP_007755511.1">
    <property type="nucleotide sequence ID" value="XM_007757321.1"/>
</dbReference>
<protein>
    <recommendedName>
        <fullName evidence="5">Cyclin N-terminal domain-containing protein</fullName>
    </recommendedName>
</protein>
<dbReference type="AlphaFoldDB" id="W9W478"/>
<dbReference type="GO" id="GO:0019901">
    <property type="term" value="F:protein kinase binding"/>
    <property type="evidence" value="ECO:0007669"/>
    <property type="project" value="InterPro"/>
</dbReference>
<feature type="transmembrane region" description="Helical" evidence="2">
    <location>
        <begin position="312"/>
        <end position="331"/>
    </location>
</feature>
<comment type="caution">
    <text evidence="3">The sequence shown here is derived from an EMBL/GenBank/DDBJ whole genome shotgun (WGS) entry which is preliminary data.</text>
</comment>
<dbReference type="InterPro" id="IPR013922">
    <property type="entry name" value="Cyclin_PHO80-like"/>
</dbReference>
<dbReference type="GO" id="GO:0005634">
    <property type="term" value="C:nucleus"/>
    <property type="evidence" value="ECO:0007669"/>
    <property type="project" value="TreeGrafter"/>
</dbReference>
<keyword evidence="2" id="KW-1133">Transmembrane helix</keyword>
<dbReference type="VEuPathDB" id="FungiDB:A1O7_03298"/>
<dbReference type="GO" id="GO:0016538">
    <property type="term" value="F:cyclin-dependent protein serine/threonine kinase regulator activity"/>
    <property type="evidence" value="ECO:0007669"/>
    <property type="project" value="TreeGrafter"/>
</dbReference>
<evidence type="ECO:0000256" key="2">
    <source>
        <dbReference type="SAM" id="Phobius"/>
    </source>
</evidence>
<keyword evidence="2" id="KW-0472">Membrane</keyword>
<dbReference type="GO" id="GO:0000307">
    <property type="term" value="C:cyclin-dependent protein kinase holoenzyme complex"/>
    <property type="evidence" value="ECO:0007669"/>
    <property type="project" value="TreeGrafter"/>
</dbReference>
<accession>W9W478</accession>
<feature type="region of interest" description="Disordered" evidence="1">
    <location>
        <begin position="242"/>
        <end position="261"/>
    </location>
</feature>
<dbReference type="Pfam" id="PF08613">
    <property type="entry name" value="Cyclin"/>
    <property type="match status" value="1"/>
</dbReference>
<dbReference type="OrthoDB" id="286814at2759"/>
<dbReference type="PANTHER" id="PTHR15615">
    <property type="match status" value="1"/>
</dbReference>
<evidence type="ECO:0008006" key="5">
    <source>
        <dbReference type="Google" id="ProtNLM"/>
    </source>
</evidence>
<keyword evidence="2" id="KW-0812">Transmembrane</keyword>
<reference evidence="3 4" key="1">
    <citation type="submission" date="2013-03" db="EMBL/GenBank/DDBJ databases">
        <title>The Genome Sequence of Cladophialophora yegresii CBS 114405.</title>
        <authorList>
            <consortium name="The Broad Institute Genomics Platform"/>
            <person name="Cuomo C."/>
            <person name="de Hoog S."/>
            <person name="Gorbushina A."/>
            <person name="Walker B."/>
            <person name="Young S.K."/>
            <person name="Zeng Q."/>
            <person name="Gargeya S."/>
            <person name="Fitzgerald M."/>
            <person name="Haas B."/>
            <person name="Abouelleil A."/>
            <person name="Allen A.W."/>
            <person name="Alvarado L."/>
            <person name="Arachchi H.M."/>
            <person name="Berlin A.M."/>
            <person name="Chapman S.B."/>
            <person name="Gainer-Dewar J."/>
            <person name="Goldberg J."/>
            <person name="Griggs A."/>
            <person name="Gujja S."/>
            <person name="Hansen M."/>
            <person name="Howarth C."/>
            <person name="Imamovic A."/>
            <person name="Ireland A."/>
            <person name="Larimer J."/>
            <person name="McCowan C."/>
            <person name="Murphy C."/>
            <person name="Pearson M."/>
            <person name="Poon T.W."/>
            <person name="Priest M."/>
            <person name="Roberts A."/>
            <person name="Saif S."/>
            <person name="Shea T."/>
            <person name="Sisk P."/>
            <person name="Sykes S."/>
            <person name="Wortman J."/>
            <person name="Nusbaum C."/>
            <person name="Birren B."/>
        </authorList>
    </citation>
    <scope>NUCLEOTIDE SEQUENCE [LARGE SCALE GENOMIC DNA]</scope>
    <source>
        <strain evidence="3 4">CBS 114405</strain>
    </source>
</reference>
<dbReference type="PANTHER" id="PTHR15615:SF36">
    <property type="entry name" value="PHO85 CYCLIN-5"/>
    <property type="match status" value="1"/>
</dbReference>
<sequence length="350" mass="39090">MNTDCFGAGVLPLETFIRETLRRSKTSFSTLQVALYYLILLKARMPQGQVASRCRGDTPERTQCRAMQCGRRMFLSALMLASKYLQDRNYSARAWSKISGLRSNEINENEREYLATINYDLHVPKDTFENWSKIVLVLSKLSNERPCFPPGPLDAHFGPPGAGSNTTSLAAMVSQVDLDENLEFDQQIFTSRWWTGLLQKLDPSIVKQSPLVDCFLRANLPSNKLHIIASLPHLSKEVNKPLDYSSSSNSGTPGEDLNFGDLNNPRKSQASSIHGSHIPQTPVQMSPIYYSLNILSGICVIRFDMLHIPLSVVLYLISLFVVFVGSGHATFAEKDCLWTWSHSVSSLLAA</sequence>
<dbReference type="GeneID" id="19177896"/>
<dbReference type="Gene3D" id="1.10.472.10">
    <property type="entry name" value="Cyclin-like"/>
    <property type="match status" value="1"/>
</dbReference>
<dbReference type="eggNOG" id="KOG1674">
    <property type="taxonomic scope" value="Eukaryota"/>
</dbReference>
<dbReference type="STRING" id="1182544.W9W478"/>
<dbReference type="HOGENOM" id="CLU_792275_0_0_1"/>
<name>W9W478_9EURO</name>
<gene>
    <name evidence="3" type="ORF">A1O7_03298</name>
</gene>
<dbReference type="Proteomes" id="UP000019473">
    <property type="component" value="Unassembled WGS sequence"/>
</dbReference>